<comment type="similarity">
    <text evidence="3 11">Belongs to the MICOS complex subunit Mic12 family.</text>
</comment>
<keyword evidence="7 11" id="KW-0496">Mitochondrion</keyword>
<proteinExistence type="inferred from homology"/>
<keyword evidence="11" id="KW-0999">Mitochondrion inner membrane</keyword>
<organism evidence="12 13">
    <name type="scientific">Podospora australis</name>
    <dbReference type="NCBI Taxonomy" id="1536484"/>
    <lineage>
        <taxon>Eukaryota</taxon>
        <taxon>Fungi</taxon>
        <taxon>Dikarya</taxon>
        <taxon>Ascomycota</taxon>
        <taxon>Pezizomycotina</taxon>
        <taxon>Sordariomycetes</taxon>
        <taxon>Sordariomycetidae</taxon>
        <taxon>Sordariales</taxon>
        <taxon>Podosporaceae</taxon>
        <taxon>Podospora</taxon>
    </lineage>
</organism>
<keyword evidence="13" id="KW-1185">Reference proteome</keyword>
<comment type="subcellular location">
    <subcellularLocation>
        <location evidence="2">Membrane</location>
    </subcellularLocation>
    <subcellularLocation>
        <location evidence="11">Mitochondrion inner membrane</location>
        <topology evidence="11">Single-pass membrane protein</topology>
    </subcellularLocation>
</comment>
<keyword evidence="8 11" id="KW-0472">Membrane</keyword>
<dbReference type="GO" id="GO:0044284">
    <property type="term" value="C:mitochondrial crista junction"/>
    <property type="evidence" value="ECO:0007669"/>
    <property type="project" value="InterPro"/>
</dbReference>
<evidence type="ECO:0000256" key="8">
    <source>
        <dbReference type="ARBA" id="ARBA00023136"/>
    </source>
</evidence>
<evidence type="ECO:0000256" key="1">
    <source>
        <dbReference type="ARBA" id="ARBA00002689"/>
    </source>
</evidence>
<dbReference type="GO" id="GO:0061617">
    <property type="term" value="C:MICOS complex"/>
    <property type="evidence" value="ECO:0007669"/>
    <property type="project" value="UniProtKB-UniRule"/>
</dbReference>
<accession>A0AAN7ALM6</accession>
<evidence type="ECO:0000256" key="2">
    <source>
        <dbReference type="ARBA" id="ARBA00004370"/>
    </source>
</evidence>
<comment type="function">
    <text evidence="1 11">Component of the MICOS complex, a large protein complex of the mitochondrial inner membrane that plays crucial roles in the maintenance of crista junctions, inner membrane architecture, and formation of contact sites to the outer membrane.</text>
</comment>
<dbReference type="EMBL" id="MU864364">
    <property type="protein sequence ID" value="KAK4190612.1"/>
    <property type="molecule type" value="Genomic_DNA"/>
</dbReference>
<gene>
    <name evidence="12" type="ORF">QBC35DRAFT_489250</name>
</gene>
<keyword evidence="6 11" id="KW-1133">Transmembrane helix</keyword>
<dbReference type="GO" id="GO:0042407">
    <property type="term" value="P:cristae formation"/>
    <property type="evidence" value="ECO:0007669"/>
    <property type="project" value="InterPro"/>
</dbReference>
<evidence type="ECO:0000313" key="12">
    <source>
        <dbReference type="EMBL" id="KAK4190612.1"/>
    </source>
</evidence>
<reference evidence="12" key="2">
    <citation type="submission" date="2023-05" db="EMBL/GenBank/DDBJ databases">
        <authorList>
            <consortium name="Lawrence Berkeley National Laboratory"/>
            <person name="Steindorff A."/>
            <person name="Hensen N."/>
            <person name="Bonometti L."/>
            <person name="Westerberg I."/>
            <person name="Brannstrom I.O."/>
            <person name="Guillou S."/>
            <person name="Cros-Aarteil S."/>
            <person name="Calhoun S."/>
            <person name="Haridas S."/>
            <person name="Kuo A."/>
            <person name="Mondo S."/>
            <person name="Pangilinan J."/>
            <person name="Riley R."/>
            <person name="Labutti K."/>
            <person name="Andreopoulos B."/>
            <person name="Lipzen A."/>
            <person name="Chen C."/>
            <person name="Yanf M."/>
            <person name="Daum C."/>
            <person name="Ng V."/>
            <person name="Clum A."/>
            <person name="Ohm R."/>
            <person name="Martin F."/>
            <person name="Silar P."/>
            <person name="Natvig D."/>
            <person name="Lalanne C."/>
            <person name="Gautier V."/>
            <person name="Ament-Velasquez S.L."/>
            <person name="Kruys A."/>
            <person name="Hutchinson M.I."/>
            <person name="Powell A.J."/>
            <person name="Barry K."/>
            <person name="Miller A.N."/>
            <person name="Grigoriev I.V."/>
            <person name="Debuchy R."/>
            <person name="Gladieux P."/>
            <person name="Thoren M.H."/>
            <person name="Johannesson H."/>
        </authorList>
    </citation>
    <scope>NUCLEOTIDE SEQUENCE</scope>
    <source>
        <strain evidence="12">PSN309</strain>
    </source>
</reference>
<sequence>MGFLAGFSGGVTLTLGITYLALLTHRRNREQQAGMLQSQTFALDMVTPTSTNLPARRSTYTPEGVYVPRQTLADTTSTFVEAAKARWNAEIINAVRWVQGTDWNAAEQKVEDNVVRIARESRIKERTVEAARETNSRFWHAEERAVEKIWEAEKKAAQGLQKAEQKAVEVTHQVGDAMAKGVERGKEMVGKAKAAVYLAEEKLEAKVDAKLMGVSEIEKALNQRFDPEYRRERMSRTVEETLAERYIPIEKRDNSILRFL</sequence>
<comment type="subunit">
    <text evidence="11">Component of the mitochondrial contact site and cristae organizing system (MICOS) complex.</text>
</comment>
<name>A0AAN7ALM6_9PEZI</name>
<evidence type="ECO:0000256" key="4">
    <source>
        <dbReference type="ARBA" id="ARBA00018170"/>
    </source>
</evidence>
<evidence type="ECO:0000256" key="9">
    <source>
        <dbReference type="ARBA" id="ARBA00032159"/>
    </source>
</evidence>
<evidence type="ECO:0000256" key="7">
    <source>
        <dbReference type="ARBA" id="ARBA00023128"/>
    </source>
</evidence>
<dbReference type="AlphaFoldDB" id="A0AAN7ALM6"/>
<keyword evidence="5 11" id="KW-0812">Transmembrane</keyword>
<dbReference type="Pfam" id="PF17050">
    <property type="entry name" value="AIM5"/>
    <property type="match status" value="1"/>
</dbReference>
<protein>
    <recommendedName>
        <fullName evidence="4 11">MICOS complex subunit MIC12</fullName>
    </recommendedName>
    <alternativeName>
        <fullName evidence="10 11">Altered inheritance of mitochondria protein 5, mitochondrial</fullName>
    </alternativeName>
    <alternativeName>
        <fullName evidence="9 11">Found in mitochondrial proteome protein 51</fullName>
    </alternativeName>
</protein>
<evidence type="ECO:0000256" key="10">
    <source>
        <dbReference type="ARBA" id="ARBA00032985"/>
    </source>
</evidence>
<evidence type="ECO:0000313" key="13">
    <source>
        <dbReference type="Proteomes" id="UP001302126"/>
    </source>
</evidence>
<evidence type="ECO:0000256" key="5">
    <source>
        <dbReference type="ARBA" id="ARBA00022692"/>
    </source>
</evidence>
<evidence type="ECO:0000256" key="6">
    <source>
        <dbReference type="ARBA" id="ARBA00022989"/>
    </source>
</evidence>
<feature type="transmembrane region" description="Helical" evidence="11">
    <location>
        <begin position="6"/>
        <end position="23"/>
    </location>
</feature>
<comment type="caution">
    <text evidence="12">The sequence shown here is derived from an EMBL/GenBank/DDBJ whole genome shotgun (WGS) entry which is preliminary data.</text>
</comment>
<evidence type="ECO:0000256" key="11">
    <source>
        <dbReference type="RuleBase" id="RU363010"/>
    </source>
</evidence>
<dbReference type="Proteomes" id="UP001302126">
    <property type="component" value="Unassembled WGS sequence"/>
</dbReference>
<dbReference type="InterPro" id="IPR031463">
    <property type="entry name" value="Mic12"/>
</dbReference>
<reference evidence="12" key="1">
    <citation type="journal article" date="2023" name="Mol. Phylogenet. Evol.">
        <title>Genome-scale phylogeny and comparative genomics of the fungal order Sordariales.</title>
        <authorList>
            <person name="Hensen N."/>
            <person name="Bonometti L."/>
            <person name="Westerberg I."/>
            <person name="Brannstrom I.O."/>
            <person name="Guillou S."/>
            <person name="Cros-Aarteil S."/>
            <person name="Calhoun S."/>
            <person name="Haridas S."/>
            <person name="Kuo A."/>
            <person name="Mondo S."/>
            <person name="Pangilinan J."/>
            <person name="Riley R."/>
            <person name="LaButti K."/>
            <person name="Andreopoulos B."/>
            <person name="Lipzen A."/>
            <person name="Chen C."/>
            <person name="Yan M."/>
            <person name="Daum C."/>
            <person name="Ng V."/>
            <person name="Clum A."/>
            <person name="Steindorff A."/>
            <person name="Ohm R.A."/>
            <person name="Martin F."/>
            <person name="Silar P."/>
            <person name="Natvig D.O."/>
            <person name="Lalanne C."/>
            <person name="Gautier V."/>
            <person name="Ament-Velasquez S.L."/>
            <person name="Kruys A."/>
            <person name="Hutchinson M.I."/>
            <person name="Powell A.J."/>
            <person name="Barry K."/>
            <person name="Miller A.N."/>
            <person name="Grigoriev I.V."/>
            <person name="Debuchy R."/>
            <person name="Gladieux P."/>
            <person name="Hiltunen Thoren M."/>
            <person name="Johannesson H."/>
        </authorList>
    </citation>
    <scope>NUCLEOTIDE SEQUENCE</scope>
    <source>
        <strain evidence="12">PSN309</strain>
    </source>
</reference>
<evidence type="ECO:0000256" key="3">
    <source>
        <dbReference type="ARBA" id="ARBA00009188"/>
    </source>
</evidence>